<proteinExistence type="predicted"/>
<gene>
    <name evidence="3" type="ORF">HHL11_02635</name>
</gene>
<organism evidence="3 4">
    <name type="scientific">Ramlibacter agri</name>
    <dbReference type="NCBI Taxonomy" id="2728837"/>
    <lineage>
        <taxon>Bacteria</taxon>
        <taxon>Pseudomonadati</taxon>
        <taxon>Pseudomonadota</taxon>
        <taxon>Betaproteobacteria</taxon>
        <taxon>Burkholderiales</taxon>
        <taxon>Comamonadaceae</taxon>
        <taxon>Ramlibacter</taxon>
    </lineage>
</organism>
<feature type="region of interest" description="Disordered" evidence="1">
    <location>
        <begin position="194"/>
        <end position="220"/>
    </location>
</feature>
<accession>A0A848H0L3</accession>
<dbReference type="Proteomes" id="UP000541185">
    <property type="component" value="Unassembled WGS sequence"/>
</dbReference>
<dbReference type="AlphaFoldDB" id="A0A848H0L3"/>
<evidence type="ECO:0000256" key="2">
    <source>
        <dbReference type="SAM" id="Phobius"/>
    </source>
</evidence>
<evidence type="ECO:0000313" key="4">
    <source>
        <dbReference type="Proteomes" id="UP000541185"/>
    </source>
</evidence>
<dbReference type="RefSeq" id="WP_169416859.1">
    <property type="nucleotide sequence ID" value="NZ_JABBFX010000001.1"/>
</dbReference>
<sequence length="326" mass="35298">MGTKEPARERGNLLVQLQAWPWDRVPRESLVPPPQGGTEAVAYGFLGDMQLRFVFDEPGVATPAVVRPQDLLRLELQPPQAVAHAVANFRRLAGPPQVASLGNGVYSLRGQHRDYDPCWLLDRTFWRAQLAKFPQGLLAALPRRGMLMFVPAGDPASEGELSRQATRLLANAGDAALSACIYRFDEKGWHPHAELARPAAPPPRADDDDDAPQPGAEEADLEKAARGQRMLVFSILGGFVLNALEYGANVSPVLVLALSLALTVYSLLGVLRLASGLRRSVGAKVACMVLTFLPLANLLTWIVLSVQATRALRAAGWRVGLLGARE</sequence>
<protein>
    <submittedName>
        <fullName evidence="3">Uncharacterized protein</fullName>
    </submittedName>
</protein>
<dbReference type="EMBL" id="JABBFX010000001">
    <property type="protein sequence ID" value="NML42630.1"/>
    <property type="molecule type" value="Genomic_DNA"/>
</dbReference>
<feature type="transmembrane region" description="Helical" evidence="2">
    <location>
        <begin position="230"/>
        <end position="248"/>
    </location>
</feature>
<feature type="transmembrane region" description="Helical" evidence="2">
    <location>
        <begin position="254"/>
        <end position="273"/>
    </location>
</feature>
<keyword evidence="2" id="KW-0812">Transmembrane</keyword>
<comment type="caution">
    <text evidence="3">The sequence shown here is derived from an EMBL/GenBank/DDBJ whole genome shotgun (WGS) entry which is preliminary data.</text>
</comment>
<feature type="transmembrane region" description="Helical" evidence="2">
    <location>
        <begin position="285"/>
        <end position="304"/>
    </location>
</feature>
<name>A0A848H0L3_9BURK</name>
<keyword evidence="2" id="KW-1133">Transmembrane helix</keyword>
<reference evidence="3 4" key="1">
    <citation type="submission" date="2020-04" db="EMBL/GenBank/DDBJ databases">
        <title>Ramlibacter sp. G-1-2-2 isolated from soil.</title>
        <authorList>
            <person name="Dahal R.H."/>
        </authorList>
    </citation>
    <scope>NUCLEOTIDE SEQUENCE [LARGE SCALE GENOMIC DNA]</scope>
    <source>
        <strain evidence="3 4">G-1-2-2</strain>
    </source>
</reference>
<evidence type="ECO:0000256" key="1">
    <source>
        <dbReference type="SAM" id="MobiDB-lite"/>
    </source>
</evidence>
<evidence type="ECO:0000313" key="3">
    <source>
        <dbReference type="EMBL" id="NML42630.1"/>
    </source>
</evidence>
<keyword evidence="2" id="KW-0472">Membrane</keyword>
<keyword evidence="4" id="KW-1185">Reference proteome</keyword>